<sequence>MANTMTKPFPFFRAWSLAAALALLPVWATAHEGHDDEAPGAAAGAEASPRFAAVSDAFELVGVLDGQRLSLYLDHAADNRPAKDARLDLEINGRPVAVTPKGEGQFEATLAGALPEGEVAVAAMVAAGADTDLLAGTLDVHAHAEGGAASSGPRWRALAPWIAGVVLALGLAVAWRRRASAGRTGVIGGAA</sequence>
<evidence type="ECO:0000256" key="1">
    <source>
        <dbReference type="SAM" id="Phobius"/>
    </source>
</evidence>
<evidence type="ECO:0008006" key="5">
    <source>
        <dbReference type="Google" id="ProtNLM"/>
    </source>
</evidence>
<proteinExistence type="predicted"/>
<keyword evidence="1" id="KW-0472">Membrane</keyword>
<keyword evidence="4" id="KW-1185">Reference proteome</keyword>
<accession>A0A328YY46</accession>
<dbReference type="EMBL" id="QLTA01000031">
    <property type="protein sequence ID" value="RAR78334.1"/>
    <property type="molecule type" value="Genomic_DNA"/>
</dbReference>
<feature type="transmembrane region" description="Helical" evidence="1">
    <location>
        <begin position="158"/>
        <end position="175"/>
    </location>
</feature>
<protein>
    <recommendedName>
        <fullName evidence="5">Nickel transport protein</fullName>
    </recommendedName>
</protein>
<keyword evidence="2" id="KW-0732">Signal</keyword>
<name>A0A328YY46_9BURK</name>
<feature type="chain" id="PRO_5016394732" description="Nickel transport protein" evidence="2">
    <location>
        <begin position="31"/>
        <end position="191"/>
    </location>
</feature>
<dbReference type="Proteomes" id="UP000248856">
    <property type="component" value="Unassembled WGS sequence"/>
</dbReference>
<organism evidence="3 4">
    <name type="scientific">Paracidovorax anthurii</name>
    <dbReference type="NCBI Taxonomy" id="78229"/>
    <lineage>
        <taxon>Bacteria</taxon>
        <taxon>Pseudomonadati</taxon>
        <taxon>Pseudomonadota</taxon>
        <taxon>Betaproteobacteria</taxon>
        <taxon>Burkholderiales</taxon>
        <taxon>Comamonadaceae</taxon>
        <taxon>Paracidovorax</taxon>
    </lineage>
</organism>
<evidence type="ECO:0000256" key="2">
    <source>
        <dbReference type="SAM" id="SignalP"/>
    </source>
</evidence>
<reference evidence="3 4" key="1">
    <citation type="submission" date="2018-06" db="EMBL/GenBank/DDBJ databases">
        <title>Genomic Encyclopedia of Archaeal and Bacterial Type Strains, Phase II (KMG-II): from individual species to whole genera.</title>
        <authorList>
            <person name="Goeker M."/>
        </authorList>
    </citation>
    <scope>NUCLEOTIDE SEQUENCE [LARGE SCALE GENOMIC DNA]</scope>
    <source>
        <strain evidence="3 4">CFPB 3232</strain>
    </source>
</reference>
<keyword evidence="1" id="KW-0812">Transmembrane</keyword>
<comment type="caution">
    <text evidence="3">The sequence shown here is derived from an EMBL/GenBank/DDBJ whole genome shotgun (WGS) entry which is preliminary data.</text>
</comment>
<dbReference type="AlphaFoldDB" id="A0A328YY46"/>
<evidence type="ECO:0000313" key="3">
    <source>
        <dbReference type="EMBL" id="RAR78334.1"/>
    </source>
</evidence>
<gene>
    <name evidence="3" type="ORF">AX018_103118</name>
</gene>
<evidence type="ECO:0000313" key="4">
    <source>
        <dbReference type="Proteomes" id="UP000248856"/>
    </source>
</evidence>
<feature type="signal peptide" evidence="2">
    <location>
        <begin position="1"/>
        <end position="30"/>
    </location>
</feature>
<keyword evidence="1" id="KW-1133">Transmembrane helix</keyword>